<evidence type="ECO:0000313" key="3">
    <source>
        <dbReference type="Proteomes" id="UP000534870"/>
    </source>
</evidence>
<name>A0A7Y7IVU9_9PROT</name>
<dbReference type="RefSeq" id="WP_176640022.1">
    <property type="nucleotide sequence ID" value="NZ_JABXXP010000151.1"/>
</dbReference>
<feature type="region of interest" description="Disordered" evidence="1">
    <location>
        <begin position="1"/>
        <end position="34"/>
    </location>
</feature>
<comment type="caution">
    <text evidence="2">The sequence shown here is derived from an EMBL/GenBank/DDBJ whole genome shotgun (WGS) entry which is preliminary data.</text>
</comment>
<gene>
    <name evidence="2" type="ORF">HUK84_09160</name>
</gene>
<dbReference type="Proteomes" id="UP000534870">
    <property type="component" value="Unassembled WGS sequence"/>
</dbReference>
<feature type="non-terminal residue" evidence="2">
    <location>
        <position position="108"/>
    </location>
</feature>
<dbReference type="EMBL" id="JABXXP010000151">
    <property type="protein sequence ID" value="NVN11298.1"/>
    <property type="molecule type" value="Genomic_DNA"/>
</dbReference>
<feature type="compositionally biased region" description="Polar residues" evidence="1">
    <location>
        <begin position="1"/>
        <end position="12"/>
    </location>
</feature>
<proteinExistence type="predicted"/>
<accession>A0A7Y7IVU9</accession>
<organism evidence="2 3">
    <name type="scientific">Nguyenibacter vanlangensis</name>
    <dbReference type="NCBI Taxonomy" id="1216886"/>
    <lineage>
        <taxon>Bacteria</taxon>
        <taxon>Pseudomonadati</taxon>
        <taxon>Pseudomonadota</taxon>
        <taxon>Alphaproteobacteria</taxon>
        <taxon>Acetobacterales</taxon>
        <taxon>Acetobacteraceae</taxon>
        <taxon>Nguyenibacter</taxon>
    </lineage>
</organism>
<reference evidence="2 3" key="1">
    <citation type="submission" date="2020-06" db="EMBL/GenBank/DDBJ databases">
        <title>Description of novel acetic acid bacteria.</title>
        <authorList>
            <person name="Sombolestani A."/>
        </authorList>
    </citation>
    <scope>NUCLEOTIDE SEQUENCE [LARGE SCALE GENOMIC DNA]</scope>
    <source>
        <strain evidence="2 3">LMG 31431</strain>
    </source>
</reference>
<sequence length="108" mass="11609">MKGKTRMSTSQKPARPVSAPDGVSRGATAQSGSISMCPVGFFPGLGSRAAYRQLERNLFDSDVRDVRQVFSEGAEALGSDPERLVLQEANIPDDRIERQAFLGAALLV</sequence>
<evidence type="ECO:0000256" key="1">
    <source>
        <dbReference type="SAM" id="MobiDB-lite"/>
    </source>
</evidence>
<protein>
    <submittedName>
        <fullName evidence="2">Uncharacterized protein</fullName>
    </submittedName>
</protein>
<evidence type="ECO:0000313" key="2">
    <source>
        <dbReference type="EMBL" id="NVN11298.1"/>
    </source>
</evidence>
<dbReference type="AlphaFoldDB" id="A0A7Y7IVU9"/>